<reference evidence="2 3" key="1">
    <citation type="submission" date="2018-02" db="EMBL/GenBank/DDBJ databases">
        <title>Genomic Encyclopedia of Archaeal and Bacterial Type Strains, Phase II (KMG-II): from individual species to whole genera.</title>
        <authorList>
            <person name="Goeker M."/>
        </authorList>
    </citation>
    <scope>NUCLEOTIDE SEQUENCE [LARGE SCALE GENOMIC DNA]</scope>
    <source>
        <strain evidence="2 3">DSM 22857</strain>
    </source>
</reference>
<name>A0A2S6IST9_9ACTN</name>
<proteinExistence type="predicted"/>
<dbReference type="RefSeq" id="WP_104432075.1">
    <property type="nucleotide sequence ID" value="NZ_PTJD01000004.1"/>
</dbReference>
<keyword evidence="3" id="KW-1185">Reference proteome</keyword>
<feature type="region of interest" description="Disordered" evidence="1">
    <location>
        <begin position="520"/>
        <end position="547"/>
    </location>
</feature>
<dbReference type="AlphaFoldDB" id="A0A2S6IST9"/>
<dbReference type="Pfam" id="PF05960">
    <property type="entry name" value="DUF885"/>
    <property type="match status" value="2"/>
</dbReference>
<evidence type="ECO:0000313" key="2">
    <source>
        <dbReference type="EMBL" id="PPK97231.1"/>
    </source>
</evidence>
<gene>
    <name evidence="2" type="ORF">CLV92_10447</name>
</gene>
<protein>
    <submittedName>
        <fullName evidence="2">Uncharacterized protein DUF885</fullName>
    </submittedName>
</protein>
<dbReference type="InterPro" id="IPR010281">
    <property type="entry name" value="DUF885"/>
</dbReference>
<evidence type="ECO:0000256" key="1">
    <source>
        <dbReference type="SAM" id="MobiDB-lite"/>
    </source>
</evidence>
<accession>A0A2S6IST9</accession>
<comment type="caution">
    <text evidence="2">The sequence shown here is derived from an EMBL/GenBank/DDBJ whole genome shotgun (WGS) entry which is preliminary data.</text>
</comment>
<dbReference type="EMBL" id="PTJD01000004">
    <property type="protein sequence ID" value="PPK97231.1"/>
    <property type="molecule type" value="Genomic_DNA"/>
</dbReference>
<dbReference type="OrthoDB" id="9760040at2"/>
<evidence type="ECO:0000313" key="3">
    <source>
        <dbReference type="Proteomes" id="UP000239485"/>
    </source>
</evidence>
<dbReference type="Proteomes" id="UP000239485">
    <property type="component" value="Unassembled WGS sequence"/>
</dbReference>
<organism evidence="2 3">
    <name type="scientific">Kineococcus xinjiangensis</name>
    <dbReference type="NCBI Taxonomy" id="512762"/>
    <lineage>
        <taxon>Bacteria</taxon>
        <taxon>Bacillati</taxon>
        <taxon>Actinomycetota</taxon>
        <taxon>Actinomycetes</taxon>
        <taxon>Kineosporiales</taxon>
        <taxon>Kineosporiaceae</taxon>
        <taxon>Kineococcus</taxon>
    </lineage>
</organism>
<sequence length="547" mass="57190">MSGGGAPDYPRDPLARRRFQETTASVLRALLDGDPTRRAALAASATPTGPAEVAHSLALPLPDTSPAGLLERERVLVDALEVLDGIDDAGLDVDEAVDLEVLRSDVARQLWQVSELRPAAWDARAHVPDAALRAVLAAPAPAAERAEALLDRLEELPAALVASRDALEQPTTVHGLAALDRITALRAELAAPAVRELLEVAALRAGEVVAAADAALDAHAGWLGGLLALVRRTGPGDPRLGAQRYAAQLWYCLDAEIDPDTLLTRAECDLMEREEELAEEAARYLGRVSPERVPQALAAAAAERAVPAGGAARAVAEEWEALVAEVRAAGWVLLPPGAEHVAPASLLPVVPPDRARLRLELARRGVPGALLLRPAGGASRSATRTALTSACATTGWAECAADFVAGLGEAAAGTAGRAGTGPGEAALRLLRCAERVRAAAEAVVDVRVHCQGAGPEDVHDLLVARAHLDEEEATARWRAGLLDSAVLPVTYVGHGQVAKVLRDLAAARPAWTPAQRHDALLRTGAPPPRHLSALLDLPPDPPDRPLP</sequence>